<evidence type="ECO:0000313" key="2">
    <source>
        <dbReference type="EMBL" id="GAA0554896.1"/>
    </source>
</evidence>
<reference evidence="2 3" key="1">
    <citation type="journal article" date="2019" name="Int. J. Syst. Evol. Microbiol.">
        <title>The Global Catalogue of Microorganisms (GCM) 10K type strain sequencing project: providing services to taxonomists for standard genome sequencing and annotation.</title>
        <authorList>
            <consortium name="The Broad Institute Genomics Platform"/>
            <consortium name="The Broad Institute Genome Sequencing Center for Infectious Disease"/>
            <person name="Wu L."/>
            <person name="Ma J."/>
        </authorList>
    </citation>
    <scope>NUCLEOTIDE SEQUENCE [LARGE SCALE GENOMIC DNA]</scope>
    <source>
        <strain evidence="2 3">JCM 5052</strain>
    </source>
</reference>
<comment type="caution">
    <text evidence="2">The sequence shown here is derived from an EMBL/GenBank/DDBJ whole genome shotgun (WGS) entry which is preliminary data.</text>
</comment>
<name>A0ABN1DYB1_9ACTN</name>
<feature type="region of interest" description="Disordered" evidence="1">
    <location>
        <begin position="104"/>
        <end position="141"/>
    </location>
</feature>
<evidence type="ECO:0000313" key="3">
    <source>
        <dbReference type="Proteomes" id="UP001501576"/>
    </source>
</evidence>
<sequence>MTNPPTTARPGRGRPVAFTADARTVFLDAVAAGAKLHEAAQKAGVSRNVPAQHAKDDVAFRAALDQARATGRAIRAQSMPHGESRYNHGGCRCTVCCSKATAARTARRREAAEPEEEAAQPIPLTGRTPGSSPSFLLARAS</sequence>
<organism evidence="2 3">
    <name type="scientific">Streptomyces mordarskii</name>
    <dbReference type="NCBI Taxonomy" id="1226758"/>
    <lineage>
        <taxon>Bacteria</taxon>
        <taxon>Bacillati</taxon>
        <taxon>Actinomycetota</taxon>
        <taxon>Actinomycetes</taxon>
        <taxon>Kitasatosporales</taxon>
        <taxon>Streptomycetaceae</taxon>
        <taxon>Streptomyces</taxon>
    </lineage>
</organism>
<evidence type="ECO:0000256" key="1">
    <source>
        <dbReference type="SAM" id="MobiDB-lite"/>
    </source>
</evidence>
<keyword evidence="3" id="KW-1185">Reference proteome</keyword>
<dbReference type="RefSeq" id="WP_346160891.1">
    <property type="nucleotide sequence ID" value="NZ_BAAABZ010000071.1"/>
</dbReference>
<protein>
    <submittedName>
        <fullName evidence="2">Uncharacterized protein</fullName>
    </submittedName>
</protein>
<gene>
    <name evidence="2" type="ORF">GCM10010390_66280</name>
</gene>
<proteinExistence type="predicted"/>
<accession>A0ABN1DYB1</accession>
<dbReference type="Proteomes" id="UP001501576">
    <property type="component" value="Unassembled WGS sequence"/>
</dbReference>
<dbReference type="EMBL" id="BAAABZ010000071">
    <property type="protein sequence ID" value="GAA0554896.1"/>
    <property type="molecule type" value="Genomic_DNA"/>
</dbReference>